<dbReference type="PANTHER" id="PTHR36974">
    <property type="entry name" value="MEMBRANE PROTEIN-RELATED"/>
    <property type="match status" value="1"/>
</dbReference>
<keyword evidence="3 5" id="KW-1133">Transmembrane helix</keyword>
<dbReference type="RefSeq" id="WP_080319833.1">
    <property type="nucleotide sequence ID" value="NZ_MTBC01000011.1"/>
</dbReference>
<feature type="transmembrane region" description="Helical" evidence="5">
    <location>
        <begin position="6"/>
        <end position="24"/>
    </location>
</feature>
<evidence type="ECO:0000256" key="4">
    <source>
        <dbReference type="ARBA" id="ARBA00023136"/>
    </source>
</evidence>
<comment type="caution">
    <text evidence="7">The sequence shown here is derived from an EMBL/GenBank/DDBJ whole genome shotgun (WGS) entry which is preliminary data.</text>
</comment>
<accession>A0A1V6LNN1</accession>
<name>A0A1V6LNN1_9FLAO</name>
<gene>
    <name evidence="7" type="ORF">BUL40_14455</name>
</gene>
<dbReference type="OrthoDB" id="327939at2"/>
<evidence type="ECO:0000313" key="8">
    <source>
        <dbReference type="Proteomes" id="UP000191680"/>
    </source>
</evidence>
<dbReference type="GO" id="GO:0016020">
    <property type="term" value="C:membrane"/>
    <property type="evidence" value="ECO:0007669"/>
    <property type="project" value="UniProtKB-SubCell"/>
</dbReference>
<feature type="transmembrane region" description="Helical" evidence="5">
    <location>
        <begin position="44"/>
        <end position="63"/>
    </location>
</feature>
<evidence type="ECO:0000256" key="5">
    <source>
        <dbReference type="SAM" id="Phobius"/>
    </source>
</evidence>
<dbReference type="PANTHER" id="PTHR36974:SF1">
    <property type="entry name" value="DOXX FAMILY MEMBRANE PROTEIN"/>
    <property type="match status" value="1"/>
</dbReference>
<keyword evidence="4 5" id="KW-0472">Membrane</keyword>
<keyword evidence="2 5" id="KW-0812">Transmembrane</keyword>
<dbReference type="EMBL" id="MTBC01000011">
    <property type="protein sequence ID" value="OQD41795.1"/>
    <property type="molecule type" value="Genomic_DNA"/>
</dbReference>
<feature type="transmembrane region" description="Helical" evidence="5">
    <location>
        <begin position="98"/>
        <end position="116"/>
    </location>
</feature>
<evidence type="ECO:0000256" key="1">
    <source>
        <dbReference type="ARBA" id="ARBA00004141"/>
    </source>
</evidence>
<dbReference type="GO" id="GO:0030416">
    <property type="term" value="P:methylamine metabolic process"/>
    <property type="evidence" value="ECO:0007669"/>
    <property type="project" value="InterPro"/>
</dbReference>
<evidence type="ECO:0000256" key="3">
    <source>
        <dbReference type="ARBA" id="ARBA00022989"/>
    </source>
</evidence>
<protein>
    <recommendedName>
        <fullName evidence="6">Methylamine utilisation protein MauE domain-containing protein</fullName>
    </recommendedName>
</protein>
<keyword evidence="8" id="KW-1185">Reference proteome</keyword>
<evidence type="ECO:0000313" key="7">
    <source>
        <dbReference type="EMBL" id="OQD41795.1"/>
    </source>
</evidence>
<feature type="transmembrane region" description="Helical" evidence="5">
    <location>
        <begin position="69"/>
        <end position="86"/>
    </location>
</feature>
<evidence type="ECO:0000259" key="6">
    <source>
        <dbReference type="Pfam" id="PF07291"/>
    </source>
</evidence>
<dbReference type="Proteomes" id="UP000191680">
    <property type="component" value="Unassembled WGS sequence"/>
</dbReference>
<comment type="subcellular location">
    <subcellularLocation>
        <location evidence="1">Membrane</location>
        <topology evidence="1">Multi-pass membrane protein</topology>
    </subcellularLocation>
</comment>
<evidence type="ECO:0000256" key="2">
    <source>
        <dbReference type="ARBA" id="ARBA00022692"/>
    </source>
</evidence>
<proteinExistence type="predicted"/>
<feature type="domain" description="Methylamine utilisation protein MauE" evidence="6">
    <location>
        <begin position="9"/>
        <end position="91"/>
    </location>
</feature>
<reference evidence="7 8" key="1">
    <citation type="submission" date="2016-12" db="EMBL/GenBank/DDBJ databases">
        <authorList>
            <person name="Song W.-J."/>
            <person name="Kurnit D.M."/>
        </authorList>
    </citation>
    <scope>NUCLEOTIDE SEQUENCE [LARGE SCALE GENOMIC DNA]</scope>
    <source>
        <strain evidence="7 8">HSG9</strain>
    </source>
</reference>
<organism evidence="7 8">
    <name type="scientific">Croceivirga radicis</name>
    <dbReference type="NCBI Taxonomy" id="1929488"/>
    <lineage>
        <taxon>Bacteria</taxon>
        <taxon>Pseudomonadati</taxon>
        <taxon>Bacteroidota</taxon>
        <taxon>Flavobacteriia</taxon>
        <taxon>Flavobacteriales</taxon>
        <taxon>Flavobacteriaceae</taxon>
        <taxon>Croceivirga</taxon>
    </lineage>
</organism>
<dbReference type="Pfam" id="PF07291">
    <property type="entry name" value="MauE"/>
    <property type="match status" value="1"/>
</dbReference>
<dbReference type="AlphaFoldDB" id="A0A1V6LNN1"/>
<dbReference type="InterPro" id="IPR009908">
    <property type="entry name" value="Methylamine_util_MauE"/>
</dbReference>
<sequence>MFSTPWHIYLMAAMYIFGGIMHFIKPKAYLRIMPRYLPAHKALVFWSGVAEVVLGLMLCFSFTKELAVYGIIAMLAVFLLVHFYMLSGKKQAAGIPKWLLILRLPLQFGLMYWAYYYL</sequence>